<evidence type="ECO:0000313" key="7">
    <source>
        <dbReference type="Proteomes" id="UP000077755"/>
    </source>
</evidence>
<sequence length="262" mass="30706">MFCKDEILDGLTHGNSCVEMFKGSKMERGESSSARFCKLKIKIRGDNHDYVEGKKVGKWNDYNGDFLNKKSDLVQGEVFSCVRKGKRSRKFFDSFEDDQDYDYCFEQKKKPRVRSICNARQKVVSVTSPLPVEFKNKIQEIRGTDIKLMIQKYLFSTDMDDNQNRFSIPMKQIREDFLTDEEENILDQRIKNNHVMPMVVPLIEPNLEKTQINFRKWAVNSSYVLSSPWNDIRDRNALKVNMEMQLWSFRVDGALNLALVKV</sequence>
<proteinExistence type="predicted"/>
<evidence type="ECO:0000256" key="3">
    <source>
        <dbReference type="ARBA" id="ARBA00023125"/>
    </source>
</evidence>
<comment type="subcellular location">
    <subcellularLocation>
        <location evidence="1">Nucleus</location>
    </subcellularLocation>
</comment>
<evidence type="ECO:0000256" key="5">
    <source>
        <dbReference type="ARBA" id="ARBA00023242"/>
    </source>
</evidence>
<keyword evidence="4" id="KW-0804">Transcription</keyword>
<keyword evidence="3" id="KW-0238">DNA-binding</keyword>
<dbReference type="EMBL" id="CP093349">
    <property type="protein sequence ID" value="WOH10202.1"/>
    <property type="molecule type" value="Genomic_DNA"/>
</dbReference>
<name>A0AAF0XNA7_DAUCS</name>
<evidence type="ECO:0000256" key="4">
    <source>
        <dbReference type="ARBA" id="ARBA00023163"/>
    </source>
</evidence>
<dbReference type="Gene3D" id="2.40.330.10">
    <property type="entry name" value="DNA-binding pseudobarrel domain"/>
    <property type="match status" value="1"/>
</dbReference>
<evidence type="ECO:0000256" key="1">
    <source>
        <dbReference type="ARBA" id="ARBA00004123"/>
    </source>
</evidence>
<dbReference type="InterPro" id="IPR015300">
    <property type="entry name" value="DNA-bd_pseudobarrel_sf"/>
</dbReference>
<dbReference type="Pfam" id="PF03754">
    <property type="entry name" value="At2g31720-like"/>
    <property type="match status" value="1"/>
</dbReference>
<dbReference type="AlphaFoldDB" id="A0AAF0XNA7"/>
<evidence type="ECO:0000313" key="6">
    <source>
        <dbReference type="EMBL" id="WOH10202.1"/>
    </source>
</evidence>
<dbReference type="GO" id="GO:0003677">
    <property type="term" value="F:DNA binding"/>
    <property type="evidence" value="ECO:0007669"/>
    <property type="project" value="UniProtKB-KW"/>
</dbReference>
<dbReference type="Proteomes" id="UP000077755">
    <property type="component" value="Chromosome 7"/>
</dbReference>
<dbReference type="GO" id="GO:0005634">
    <property type="term" value="C:nucleus"/>
    <property type="evidence" value="ECO:0007669"/>
    <property type="project" value="UniProtKB-SubCell"/>
</dbReference>
<dbReference type="InterPro" id="IPR005508">
    <property type="entry name" value="At2g31720-like"/>
</dbReference>
<gene>
    <name evidence="6" type="ORF">DCAR_0729667</name>
</gene>
<dbReference type="PANTHER" id="PTHR31541">
    <property type="entry name" value="B3 DOMAIN PLANT PROTEIN-RELATED"/>
    <property type="match status" value="1"/>
</dbReference>
<evidence type="ECO:0000256" key="2">
    <source>
        <dbReference type="ARBA" id="ARBA00023015"/>
    </source>
</evidence>
<reference evidence="6" key="1">
    <citation type="journal article" date="2016" name="Nat. Genet.">
        <title>A high-quality carrot genome assembly provides new insights into carotenoid accumulation and asterid genome evolution.</title>
        <authorList>
            <person name="Iorizzo M."/>
            <person name="Ellison S."/>
            <person name="Senalik D."/>
            <person name="Zeng P."/>
            <person name="Satapoomin P."/>
            <person name="Huang J."/>
            <person name="Bowman M."/>
            <person name="Iovene M."/>
            <person name="Sanseverino W."/>
            <person name="Cavagnaro P."/>
            <person name="Yildiz M."/>
            <person name="Macko-Podgorni A."/>
            <person name="Moranska E."/>
            <person name="Grzebelus E."/>
            <person name="Grzebelus D."/>
            <person name="Ashrafi H."/>
            <person name="Zheng Z."/>
            <person name="Cheng S."/>
            <person name="Spooner D."/>
            <person name="Van Deynze A."/>
            <person name="Simon P."/>
        </authorList>
    </citation>
    <scope>NUCLEOTIDE SEQUENCE</scope>
    <source>
        <tissue evidence="6">Leaf</tissue>
    </source>
</reference>
<protein>
    <submittedName>
        <fullName evidence="6">Uncharacterized protein</fullName>
    </submittedName>
</protein>
<keyword evidence="2" id="KW-0805">Transcription regulation</keyword>
<keyword evidence="5" id="KW-0539">Nucleus</keyword>
<reference evidence="6" key="2">
    <citation type="submission" date="2022-03" db="EMBL/GenBank/DDBJ databases">
        <title>Draft title - Genomic analysis of global carrot germplasm unveils the trajectory of domestication and the origin of high carotenoid orange carrot.</title>
        <authorList>
            <person name="Iorizzo M."/>
            <person name="Ellison S."/>
            <person name="Senalik D."/>
            <person name="Macko-Podgorni A."/>
            <person name="Grzebelus D."/>
            <person name="Bostan H."/>
            <person name="Rolling W."/>
            <person name="Curaba J."/>
            <person name="Simon P."/>
        </authorList>
    </citation>
    <scope>NUCLEOTIDE SEQUENCE</scope>
    <source>
        <tissue evidence="6">Leaf</tissue>
    </source>
</reference>
<keyword evidence="7" id="KW-1185">Reference proteome</keyword>
<accession>A0AAF0XNA7</accession>
<organism evidence="6 7">
    <name type="scientific">Daucus carota subsp. sativus</name>
    <name type="common">Carrot</name>
    <dbReference type="NCBI Taxonomy" id="79200"/>
    <lineage>
        <taxon>Eukaryota</taxon>
        <taxon>Viridiplantae</taxon>
        <taxon>Streptophyta</taxon>
        <taxon>Embryophyta</taxon>
        <taxon>Tracheophyta</taxon>
        <taxon>Spermatophyta</taxon>
        <taxon>Magnoliopsida</taxon>
        <taxon>eudicotyledons</taxon>
        <taxon>Gunneridae</taxon>
        <taxon>Pentapetalae</taxon>
        <taxon>asterids</taxon>
        <taxon>campanulids</taxon>
        <taxon>Apiales</taxon>
        <taxon>Apiaceae</taxon>
        <taxon>Apioideae</taxon>
        <taxon>Scandiceae</taxon>
        <taxon>Daucinae</taxon>
        <taxon>Daucus</taxon>
        <taxon>Daucus sect. Daucus</taxon>
    </lineage>
</organism>
<dbReference type="PANTHER" id="PTHR31541:SF25">
    <property type="entry name" value="GAMMA-GLIADIN B"/>
    <property type="match status" value="1"/>
</dbReference>
<dbReference type="SUPFAM" id="SSF101936">
    <property type="entry name" value="DNA-binding pseudobarrel domain"/>
    <property type="match status" value="1"/>
</dbReference>